<evidence type="ECO:0000313" key="9">
    <source>
        <dbReference type="EMBL" id="VYU26559.1"/>
    </source>
</evidence>
<evidence type="ECO:0000256" key="6">
    <source>
        <dbReference type="ARBA" id="ARBA00023136"/>
    </source>
</evidence>
<comment type="subcellular location">
    <subcellularLocation>
        <location evidence="1">Membrane</location>
        <topology evidence="1">Multi-pass membrane protein</topology>
    </subcellularLocation>
</comment>
<feature type="transmembrane region" description="Helical" evidence="7">
    <location>
        <begin position="80"/>
        <end position="99"/>
    </location>
</feature>
<dbReference type="AlphaFoldDB" id="A0A6N3DHK3"/>
<feature type="transmembrane region" description="Helical" evidence="7">
    <location>
        <begin position="12"/>
        <end position="32"/>
    </location>
</feature>
<dbReference type="EMBL" id="CACRTV010000046">
    <property type="protein sequence ID" value="VYU26559.1"/>
    <property type="molecule type" value="Genomic_DNA"/>
</dbReference>
<dbReference type="EC" id="2.7.8.31" evidence="9"/>
<dbReference type="GO" id="GO:0089702">
    <property type="term" value="F:undecaprenyl-phosphate glucose phosphotransferase activity"/>
    <property type="evidence" value="ECO:0007669"/>
    <property type="project" value="UniProtKB-EC"/>
</dbReference>
<keyword evidence="4 7" id="KW-0812">Transmembrane</keyword>
<gene>
    <name evidence="9" type="primary">wcaJ</name>
    <name evidence="9" type="ORF">CPLFYP93_01821</name>
</gene>
<feature type="transmembrane region" description="Helical" evidence="7">
    <location>
        <begin position="111"/>
        <end position="129"/>
    </location>
</feature>
<dbReference type="NCBIfam" id="TIGR03025">
    <property type="entry name" value="EPS_sugtrans"/>
    <property type="match status" value="1"/>
</dbReference>
<dbReference type="InterPro" id="IPR003362">
    <property type="entry name" value="Bact_transf"/>
</dbReference>
<feature type="domain" description="Bacterial sugar transferase" evidence="8">
    <location>
        <begin position="255"/>
        <end position="435"/>
    </location>
</feature>
<keyword evidence="6 7" id="KW-0472">Membrane</keyword>
<dbReference type="Pfam" id="PF02397">
    <property type="entry name" value="Bac_transf"/>
    <property type="match status" value="1"/>
</dbReference>
<sequence length="452" mass="52310">MKQKLLGIKRTVMFLTTCMILLMTTLTFYSVWNNYYSNSIVLPFYYKGNILVVIVYAILLYVFTKIYSGYKVGILKFSELVYSQILSLLFVNAITYLQISLIGRRFLNIRPMLYMTFFQVIIIIGWAYLTNKLYFYIYPPRNTVLVYGDKEDYDVLKKINLHKEKFNICSMISISEGIKNIFETLKDCEAVVLSGLELLDRDKIVKYCYDRSIRVYIVPNIQDVIINNSDTIHLFDTPMLLLRNRGLSIENRFAKRTIDLVLSLLAIIVTSPIMIIVALLIKIYDGGPALFKQKRLTIDGKIFDVYKFRSMIVDAEKDGVARLASKNDNRITPIGKFIRKVRLDELPQLLNILKGDMSIVGPRPERPEIAEEYGKVMPEFSYRLKVKAGLTGYAQILGKYNTTPKDKLLLDLMYIEKYSLFLDFKLMLMTIKILFMSESTEGVDEGNILPEK</sequence>
<comment type="similarity">
    <text evidence="2">Belongs to the bacterial sugar transferase family.</text>
</comment>
<evidence type="ECO:0000256" key="4">
    <source>
        <dbReference type="ARBA" id="ARBA00022692"/>
    </source>
</evidence>
<accession>A0A6N3DHK3</accession>
<reference evidence="9" key="1">
    <citation type="submission" date="2019-11" db="EMBL/GenBank/DDBJ databases">
        <authorList>
            <person name="Feng L."/>
        </authorList>
    </citation>
    <scope>NUCLEOTIDE SEQUENCE</scope>
    <source>
        <strain evidence="9">CParaputrificumLFYP93</strain>
    </source>
</reference>
<evidence type="ECO:0000256" key="5">
    <source>
        <dbReference type="ARBA" id="ARBA00022989"/>
    </source>
</evidence>
<feature type="transmembrane region" description="Helical" evidence="7">
    <location>
        <begin position="260"/>
        <end position="284"/>
    </location>
</feature>
<keyword evidence="5 7" id="KW-1133">Transmembrane helix</keyword>
<evidence type="ECO:0000256" key="7">
    <source>
        <dbReference type="SAM" id="Phobius"/>
    </source>
</evidence>
<organism evidence="9">
    <name type="scientific">Clostridium paraputrificum</name>
    <dbReference type="NCBI Taxonomy" id="29363"/>
    <lineage>
        <taxon>Bacteria</taxon>
        <taxon>Bacillati</taxon>
        <taxon>Bacillota</taxon>
        <taxon>Clostridia</taxon>
        <taxon>Eubacteriales</taxon>
        <taxon>Clostridiaceae</taxon>
        <taxon>Clostridium</taxon>
    </lineage>
</organism>
<dbReference type="PANTHER" id="PTHR30576">
    <property type="entry name" value="COLANIC BIOSYNTHESIS UDP-GLUCOSE LIPID CARRIER TRANSFERASE"/>
    <property type="match status" value="1"/>
</dbReference>
<evidence type="ECO:0000256" key="1">
    <source>
        <dbReference type="ARBA" id="ARBA00004141"/>
    </source>
</evidence>
<protein>
    <submittedName>
        <fullName evidence="9">UDP-glucose:undecaprenyl-phosphate glucose-1-phosphate transferase</fullName>
        <ecNumber evidence="9">2.7.8.31</ecNumber>
    </submittedName>
</protein>
<evidence type="ECO:0000259" key="8">
    <source>
        <dbReference type="Pfam" id="PF02397"/>
    </source>
</evidence>
<dbReference type="PANTHER" id="PTHR30576:SF0">
    <property type="entry name" value="UNDECAPRENYL-PHOSPHATE N-ACETYLGALACTOSAMINYL 1-PHOSPHATE TRANSFERASE-RELATED"/>
    <property type="match status" value="1"/>
</dbReference>
<evidence type="ECO:0000256" key="3">
    <source>
        <dbReference type="ARBA" id="ARBA00022679"/>
    </source>
</evidence>
<dbReference type="RefSeq" id="WP_156561160.1">
    <property type="nucleotide sequence ID" value="NZ_CACRTV010000046.1"/>
</dbReference>
<dbReference type="GO" id="GO:0016020">
    <property type="term" value="C:membrane"/>
    <property type="evidence" value="ECO:0007669"/>
    <property type="project" value="UniProtKB-SubCell"/>
</dbReference>
<feature type="transmembrane region" description="Helical" evidence="7">
    <location>
        <begin position="44"/>
        <end position="68"/>
    </location>
</feature>
<name>A0A6N3DHK3_9CLOT</name>
<dbReference type="InterPro" id="IPR017475">
    <property type="entry name" value="EPS_sugar_tfrase"/>
</dbReference>
<proteinExistence type="inferred from homology"/>
<evidence type="ECO:0000256" key="2">
    <source>
        <dbReference type="ARBA" id="ARBA00006464"/>
    </source>
</evidence>
<keyword evidence="3 9" id="KW-0808">Transferase</keyword>